<dbReference type="SUPFAM" id="SSF55781">
    <property type="entry name" value="GAF domain-like"/>
    <property type="match status" value="1"/>
</dbReference>
<dbReference type="CDD" id="cd00082">
    <property type="entry name" value="HisKA"/>
    <property type="match status" value="1"/>
</dbReference>
<evidence type="ECO:0000256" key="1">
    <source>
        <dbReference type="ARBA" id="ARBA00000085"/>
    </source>
</evidence>
<dbReference type="CDD" id="cd00156">
    <property type="entry name" value="REC"/>
    <property type="match status" value="1"/>
</dbReference>
<dbReference type="InterPro" id="IPR003018">
    <property type="entry name" value="GAF"/>
</dbReference>
<feature type="transmembrane region" description="Helical" evidence="7">
    <location>
        <begin position="306"/>
        <end position="328"/>
    </location>
</feature>
<dbReference type="InterPro" id="IPR000700">
    <property type="entry name" value="PAS-assoc_C"/>
</dbReference>
<evidence type="ECO:0000256" key="5">
    <source>
        <dbReference type="ARBA" id="ARBA00022777"/>
    </source>
</evidence>
<keyword evidence="5" id="KW-0418">Kinase</keyword>
<evidence type="ECO:0000256" key="6">
    <source>
        <dbReference type="PROSITE-ProRule" id="PRU00169"/>
    </source>
</evidence>
<dbReference type="InterPro" id="IPR029016">
    <property type="entry name" value="GAF-like_dom_sf"/>
</dbReference>
<dbReference type="InterPro" id="IPR000014">
    <property type="entry name" value="PAS"/>
</dbReference>
<evidence type="ECO:0000256" key="2">
    <source>
        <dbReference type="ARBA" id="ARBA00012438"/>
    </source>
</evidence>
<name>A0A9X4RQF2_9BACT</name>
<dbReference type="PROSITE" id="PS50113">
    <property type="entry name" value="PAC"/>
    <property type="match status" value="1"/>
</dbReference>
<dbReference type="SMART" id="SM00387">
    <property type="entry name" value="HATPase_c"/>
    <property type="match status" value="1"/>
</dbReference>
<evidence type="ECO:0000256" key="3">
    <source>
        <dbReference type="ARBA" id="ARBA00022553"/>
    </source>
</evidence>
<evidence type="ECO:0000256" key="4">
    <source>
        <dbReference type="ARBA" id="ARBA00022679"/>
    </source>
</evidence>
<reference evidence="12" key="1">
    <citation type="journal article" date="2022" name="bioRxiv">
        <title>Thiovibrio frasassiensisgen. nov., sp. nov., an autotrophic, elemental sulfur disproportionating bacterium isolated from sulfidic karst sediment, and proposal of Thiovibrionaceae fam. nov.</title>
        <authorList>
            <person name="Aronson H."/>
            <person name="Thomas C."/>
            <person name="Bhattacharyya M."/>
            <person name="Eckstein S."/>
            <person name="Jensen S."/>
            <person name="Barco R."/>
            <person name="Macalady J."/>
            <person name="Amend J."/>
        </authorList>
    </citation>
    <scope>NUCLEOTIDE SEQUENCE</scope>
    <source>
        <strain evidence="12">RS19-109</strain>
    </source>
</reference>
<evidence type="ECO:0000259" key="8">
    <source>
        <dbReference type="PROSITE" id="PS50109"/>
    </source>
</evidence>
<dbReference type="SMART" id="SM00388">
    <property type="entry name" value="HisKA"/>
    <property type="match status" value="1"/>
</dbReference>
<proteinExistence type="predicted"/>
<dbReference type="Gene3D" id="1.10.287.130">
    <property type="match status" value="1"/>
</dbReference>
<dbReference type="Proteomes" id="UP001154240">
    <property type="component" value="Unassembled WGS sequence"/>
</dbReference>
<feature type="modified residue" description="4-aspartylphosphate" evidence="6">
    <location>
        <position position="1013"/>
    </location>
</feature>
<feature type="domain" description="PAC" evidence="11">
    <location>
        <begin position="468"/>
        <end position="520"/>
    </location>
</feature>
<dbReference type="SUPFAM" id="SSF47384">
    <property type="entry name" value="Homodimeric domain of signal transducing histidine kinase"/>
    <property type="match status" value="1"/>
</dbReference>
<dbReference type="InterPro" id="IPR003661">
    <property type="entry name" value="HisK_dim/P_dom"/>
</dbReference>
<dbReference type="PRINTS" id="PR00344">
    <property type="entry name" value="BCTRLSENSOR"/>
</dbReference>
<feature type="domain" description="Response regulatory" evidence="9">
    <location>
        <begin position="962"/>
        <end position="1078"/>
    </location>
</feature>
<dbReference type="InterPro" id="IPR036097">
    <property type="entry name" value="HisK_dim/P_sf"/>
</dbReference>
<dbReference type="Pfam" id="PF00072">
    <property type="entry name" value="Response_reg"/>
    <property type="match status" value="1"/>
</dbReference>
<dbReference type="CDD" id="cd00130">
    <property type="entry name" value="PAS"/>
    <property type="match status" value="1"/>
</dbReference>
<dbReference type="Pfam" id="PF02518">
    <property type="entry name" value="HATPase_c"/>
    <property type="match status" value="1"/>
</dbReference>
<dbReference type="EMBL" id="JAPHEH010000001">
    <property type="protein sequence ID" value="MDG4476212.1"/>
    <property type="molecule type" value="Genomic_DNA"/>
</dbReference>
<dbReference type="InterPro" id="IPR036890">
    <property type="entry name" value="HATPase_C_sf"/>
</dbReference>
<dbReference type="PROSITE" id="PS50112">
    <property type="entry name" value="PAS"/>
    <property type="match status" value="1"/>
</dbReference>
<dbReference type="InterPro" id="IPR003594">
    <property type="entry name" value="HATPase_dom"/>
</dbReference>
<dbReference type="InterPro" id="IPR004358">
    <property type="entry name" value="Sig_transdc_His_kin-like_C"/>
</dbReference>
<keyword evidence="7" id="KW-1133">Transmembrane helix</keyword>
<dbReference type="InterPro" id="IPR013656">
    <property type="entry name" value="PAS_4"/>
</dbReference>
<evidence type="ECO:0000313" key="13">
    <source>
        <dbReference type="Proteomes" id="UP001154240"/>
    </source>
</evidence>
<dbReference type="InterPro" id="IPR005467">
    <property type="entry name" value="His_kinase_dom"/>
</dbReference>
<dbReference type="SMART" id="SM00091">
    <property type="entry name" value="PAS"/>
    <property type="match status" value="1"/>
</dbReference>
<dbReference type="PANTHER" id="PTHR43065">
    <property type="entry name" value="SENSOR HISTIDINE KINASE"/>
    <property type="match status" value="1"/>
</dbReference>
<dbReference type="GO" id="GO:0000155">
    <property type="term" value="F:phosphorelay sensor kinase activity"/>
    <property type="evidence" value="ECO:0007669"/>
    <property type="project" value="InterPro"/>
</dbReference>
<dbReference type="SMART" id="SM00065">
    <property type="entry name" value="GAF"/>
    <property type="match status" value="1"/>
</dbReference>
<dbReference type="PROSITE" id="PS50110">
    <property type="entry name" value="RESPONSE_REGULATORY"/>
    <property type="match status" value="1"/>
</dbReference>
<accession>A0A9X4RQF2</accession>
<evidence type="ECO:0000259" key="9">
    <source>
        <dbReference type="PROSITE" id="PS50110"/>
    </source>
</evidence>
<dbReference type="SUPFAM" id="SSF55874">
    <property type="entry name" value="ATPase domain of HSP90 chaperone/DNA topoisomerase II/histidine kinase"/>
    <property type="match status" value="1"/>
</dbReference>
<dbReference type="InterPro" id="IPR011006">
    <property type="entry name" value="CheY-like_superfamily"/>
</dbReference>
<evidence type="ECO:0000313" key="12">
    <source>
        <dbReference type="EMBL" id="MDG4476212.1"/>
    </source>
</evidence>
<dbReference type="Pfam" id="PF00512">
    <property type="entry name" value="HisKA"/>
    <property type="match status" value="1"/>
</dbReference>
<dbReference type="SUPFAM" id="SSF55785">
    <property type="entry name" value="PYP-like sensor domain (PAS domain)"/>
    <property type="match status" value="1"/>
</dbReference>
<dbReference type="PANTHER" id="PTHR43065:SF42">
    <property type="entry name" value="TWO-COMPONENT SENSOR PPRA"/>
    <property type="match status" value="1"/>
</dbReference>
<dbReference type="AlphaFoldDB" id="A0A9X4RQF2"/>
<dbReference type="SMART" id="SM00448">
    <property type="entry name" value="REC"/>
    <property type="match status" value="1"/>
</dbReference>
<dbReference type="RefSeq" id="WP_307633182.1">
    <property type="nucleotide sequence ID" value="NZ_JAPHEH010000001.1"/>
</dbReference>
<keyword evidence="7" id="KW-0812">Transmembrane</keyword>
<evidence type="ECO:0000259" key="11">
    <source>
        <dbReference type="PROSITE" id="PS50113"/>
    </source>
</evidence>
<dbReference type="InterPro" id="IPR001789">
    <property type="entry name" value="Sig_transdc_resp-reg_receiver"/>
</dbReference>
<evidence type="ECO:0000259" key="10">
    <source>
        <dbReference type="PROSITE" id="PS50112"/>
    </source>
</evidence>
<dbReference type="NCBIfam" id="TIGR00229">
    <property type="entry name" value="sensory_box"/>
    <property type="match status" value="1"/>
</dbReference>
<dbReference type="Gene3D" id="3.30.565.10">
    <property type="entry name" value="Histidine kinase-like ATPase, C-terminal domain"/>
    <property type="match status" value="1"/>
</dbReference>
<feature type="domain" description="PAS" evidence="10">
    <location>
        <begin position="390"/>
        <end position="463"/>
    </location>
</feature>
<dbReference type="EC" id="2.7.13.3" evidence="2"/>
<keyword evidence="4" id="KW-0808">Transferase</keyword>
<keyword evidence="3 6" id="KW-0597">Phosphoprotein</keyword>
<organism evidence="12 13">
    <name type="scientific">Thiovibrio frasassiensis</name>
    <dbReference type="NCBI Taxonomy" id="2984131"/>
    <lineage>
        <taxon>Bacteria</taxon>
        <taxon>Pseudomonadati</taxon>
        <taxon>Thermodesulfobacteriota</taxon>
        <taxon>Desulfobulbia</taxon>
        <taxon>Desulfobulbales</taxon>
        <taxon>Thiovibrionaceae</taxon>
        <taxon>Thiovibrio</taxon>
    </lineage>
</organism>
<keyword evidence="13" id="KW-1185">Reference proteome</keyword>
<protein>
    <recommendedName>
        <fullName evidence="2">histidine kinase</fullName>
        <ecNumber evidence="2">2.7.13.3</ecNumber>
    </recommendedName>
</protein>
<dbReference type="Gene3D" id="3.30.450.20">
    <property type="entry name" value="PAS domain"/>
    <property type="match status" value="1"/>
</dbReference>
<dbReference type="SUPFAM" id="SSF52172">
    <property type="entry name" value="CheY-like"/>
    <property type="match status" value="1"/>
</dbReference>
<dbReference type="Gene3D" id="3.40.50.2300">
    <property type="match status" value="1"/>
</dbReference>
<dbReference type="InterPro" id="IPR035965">
    <property type="entry name" value="PAS-like_dom_sf"/>
</dbReference>
<dbReference type="Gene3D" id="3.30.450.40">
    <property type="match status" value="1"/>
</dbReference>
<feature type="domain" description="Histidine kinase" evidence="8">
    <location>
        <begin position="718"/>
        <end position="942"/>
    </location>
</feature>
<comment type="catalytic activity">
    <reaction evidence="1">
        <text>ATP + protein L-histidine = ADP + protein N-phospho-L-histidine.</text>
        <dbReference type="EC" id="2.7.13.3"/>
    </reaction>
</comment>
<dbReference type="PROSITE" id="PS50109">
    <property type="entry name" value="HIS_KIN"/>
    <property type="match status" value="1"/>
</dbReference>
<evidence type="ECO:0000256" key="7">
    <source>
        <dbReference type="SAM" id="Phobius"/>
    </source>
</evidence>
<comment type="caution">
    <text evidence="12">The sequence shown here is derived from an EMBL/GenBank/DDBJ whole genome shotgun (WGS) entry which is preliminary data.</text>
</comment>
<gene>
    <name evidence="12" type="ORF">OLX77_08595</name>
</gene>
<dbReference type="Pfam" id="PF08448">
    <property type="entry name" value="PAS_4"/>
    <property type="match status" value="1"/>
</dbReference>
<sequence>MRLRTITFLVFFIIGLFPLASSVVFNLPSLLATLEQAVQEQRLARLQDEFIALGRKVEQGRETLRVFGMLSETVDLVGWPEPGIPLDQLRTRLSDVVAKRWFKNRPEVLSVSVVDGLGQEQFHVSRQENGELGLSSAMSQNSMEEAMSRKARSFLPGTTFVGAIQGVVSPDKEGRLEQLIVYFGVPVQNEAYGTSGIAVLVLDLRRLIKKLEKYDLVSQDGSYLATAVHDRHRRHGSGPNHAFVEFPQLRQAMHDGKPVILKDLHGEANAWLPLISEAEGTHSLWVGQPVDRSVIEVWLQHFKENLVIIVSVLLLLLVGVAVAMAHYANLLQGQLMGGIASILGGSKKPQLNWRWPQELARLASDLDALAENHLADKAARVGAEEEVRREKESALVTLRSIGDGVIATDNGGLVTRMNVVAEQLTGWPQAEALGRKLDEVFAIIDAGTGEKSVNPVARVLATGKIVGLGNHTVLIARDGRKYQISDSAAPILEQDGICLGVVLVFRDVTEEYALQEELAHELTVKQALADLAGQLVGSGQNVAGIAGTILAAARELTASPHGFVGIIDAQSGVLVCHAFTEMMPGGEQGREETRELACSPGPDGRYPGLWGQALNKRQGFYANNPGGPPAASRCPEGHVAVERFLAVPVLLDGQLVGEIAVANSGREYTEKDLDLLGRVARPCAQAIKGVRVSEERESLMAALRQSQKMEAVGTLAGGVAHDFNNMLTPILGYTDLVMARLPRGDILRQDLEEVKRAALRAKNLVRQILSFSRQKGPELVCMALPPMLGECLEMLRSTLPSTIVFHEDIARDCGQIMADPTQIQQILINLCTNGAHAMEESGGTLKVTLREVQVAPGETVAGQDLRPGKYLRLAVGDTGCGMDKATQERIFEPYFTTKEQGKGTGIGLALVQGIVKGHGGYLSVSSMPGQGTTFSLYFPVCCDVAGQSPRALETSIPRGSERILLVDDEENVLGLLKEMSEYLGYRVTAVSDSTEAEVLFRTRPDDFDLVVTDQTMPGLTGIVLAQKIFTLKPKMPIIICTGFSEALSEEKAKEIGFAGYILKPVMIGDFARVVRRALEGGEG</sequence>
<reference evidence="12" key="2">
    <citation type="submission" date="2022-10" db="EMBL/GenBank/DDBJ databases">
        <authorList>
            <person name="Aronson H.S."/>
        </authorList>
    </citation>
    <scope>NUCLEOTIDE SEQUENCE</scope>
    <source>
        <strain evidence="12">RS19-109</strain>
    </source>
</reference>
<keyword evidence="7" id="KW-0472">Membrane</keyword>
<dbReference type="Pfam" id="PF13185">
    <property type="entry name" value="GAF_2"/>
    <property type="match status" value="1"/>
</dbReference>